<feature type="transmembrane region" description="Helical" evidence="7">
    <location>
        <begin position="147"/>
        <end position="168"/>
    </location>
</feature>
<keyword evidence="3" id="KW-0813">Transport</keyword>
<protein>
    <submittedName>
        <fullName evidence="8">Uncharacterized protein</fullName>
    </submittedName>
</protein>
<feature type="transmembrane region" description="Helical" evidence="7">
    <location>
        <begin position="180"/>
        <end position="204"/>
    </location>
</feature>
<evidence type="ECO:0000313" key="9">
    <source>
        <dbReference type="Proteomes" id="UP000835052"/>
    </source>
</evidence>
<dbReference type="Pfam" id="PF01733">
    <property type="entry name" value="Nucleoside_tran"/>
    <property type="match status" value="1"/>
</dbReference>
<evidence type="ECO:0000256" key="7">
    <source>
        <dbReference type="SAM" id="Phobius"/>
    </source>
</evidence>
<feature type="transmembrane region" description="Helical" evidence="7">
    <location>
        <begin position="216"/>
        <end position="237"/>
    </location>
</feature>
<keyword evidence="5 7" id="KW-1133">Transmembrane helix</keyword>
<dbReference type="PANTHER" id="PTHR10332">
    <property type="entry name" value="EQUILIBRATIVE NUCLEOSIDE TRANSPORTER"/>
    <property type="match status" value="1"/>
</dbReference>
<evidence type="ECO:0000313" key="8">
    <source>
        <dbReference type="EMBL" id="CAD6189058.1"/>
    </source>
</evidence>
<feature type="transmembrane region" description="Helical" evidence="7">
    <location>
        <begin position="318"/>
        <end position="342"/>
    </location>
</feature>
<dbReference type="GO" id="GO:0005886">
    <property type="term" value="C:plasma membrane"/>
    <property type="evidence" value="ECO:0007669"/>
    <property type="project" value="TreeGrafter"/>
</dbReference>
<comment type="subcellular location">
    <subcellularLocation>
        <location evidence="1">Membrane</location>
        <topology evidence="1">Multi-pass membrane protein</topology>
    </subcellularLocation>
</comment>
<dbReference type="PIRSF" id="PIRSF016379">
    <property type="entry name" value="ENT"/>
    <property type="match status" value="1"/>
</dbReference>
<evidence type="ECO:0000256" key="6">
    <source>
        <dbReference type="ARBA" id="ARBA00023136"/>
    </source>
</evidence>
<dbReference type="EMBL" id="CAJGYM010000010">
    <property type="protein sequence ID" value="CAD6189058.1"/>
    <property type="molecule type" value="Genomic_DNA"/>
</dbReference>
<accession>A0A8S1H2R8</accession>
<proteinExistence type="inferred from homology"/>
<dbReference type="InterPro" id="IPR002259">
    <property type="entry name" value="Eqnu_transpt"/>
</dbReference>
<evidence type="ECO:0000256" key="5">
    <source>
        <dbReference type="ARBA" id="ARBA00022989"/>
    </source>
</evidence>
<dbReference type="OrthoDB" id="1856718at2759"/>
<feature type="transmembrane region" description="Helical" evidence="7">
    <location>
        <begin position="420"/>
        <end position="446"/>
    </location>
</feature>
<keyword evidence="6 7" id="KW-0472">Membrane</keyword>
<evidence type="ECO:0000256" key="3">
    <source>
        <dbReference type="ARBA" id="ARBA00022448"/>
    </source>
</evidence>
<sequence length="455" mass="50848">MADAELQLLSAGEKRAIALDDEERPPPPDKGNLVFFIILLHGIGTLMPWNMFLNISYDYYETYKMLENSTMNPETGAVTGSPSVYSANFQSYQMIAAQIPNLLLNFINIFVVVRGDLVKRISISLSIVAVAVLSTMIFIYIDTSNWVSTFFVITIITIIVLNGANGIYQNSIFGLASDFPFKYTNAVIIGNNLCGTFVTVLSIATKAFTKNVLDRAFAYFSISLLTLGCCFASFFVLKTKAFYIFFTEKAARQRVSDNKNGSSGSFQSYLSTFKQAFWALINVYLVFFATLAIFPGIMMYVRDEKPGEPYSFPLPQNYFMDVTTFLLFNVFAFFGSLLAGSIQWPSPGYLWIPVYLRLLFIPYFAMCNYLPYERSYPVWFPSTWGFVIMGALMSISSGYFSGLAMMYAPKSVDPSKARTVGMMAGFFLIFGIVSGLLFTMLVKLVITAGTPINSQ</sequence>
<comment type="caution">
    <text evidence="8">The sequence shown here is derived from an EMBL/GenBank/DDBJ whole genome shotgun (WGS) entry which is preliminary data.</text>
</comment>
<gene>
    <name evidence="8" type="ORF">CAUJ_LOCUS4977</name>
</gene>
<dbReference type="GO" id="GO:0005337">
    <property type="term" value="F:nucleoside transmembrane transporter activity"/>
    <property type="evidence" value="ECO:0007669"/>
    <property type="project" value="InterPro"/>
</dbReference>
<feature type="transmembrane region" description="Helical" evidence="7">
    <location>
        <begin position="33"/>
        <end position="52"/>
    </location>
</feature>
<dbReference type="PANTHER" id="PTHR10332:SF80">
    <property type="entry name" value="EQUILIBRATIVE NUCLEOSIDE TRANSPORTER 2, ISOFORM A"/>
    <property type="match status" value="1"/>
</dbReference>
<evidence type="ECO:0000256" key="4">
    <source>
        <dbReference type="ARBA" id="ARBA00022692"/>
    </source>
</evidence>
<evidence type="ECO:0000256" key="1">
    <source>
        <dbReference type="ARBA" id="ARBA00004141"/>
    </source>
</evidence>
<dbReference type="PRINTS" id="PR01130">
    <property type="entry name" value="DERENTRNSPRT"/>
</dbReference>
<feature type="transmembrane region" description="Helical" evidence="7">
    <location>
        <begin position="276"/>
        <end position="298"/>
    </location>
</feature>
<reference evidence="8" key="1">
    <citation type="submission" date="2020-10" db="EMBL/GenBank/DDBJ databases">
        <authorList>
            <person name="Kikuchi T."/>
        </authorList>
    </citation>
    <scope>NUCLEOTIDE SEQUENCE</scope>
    <source>
        <strain evidence="8">NKZ352</strain>
    </source>
</reference>
<feature type="transmembrane region" description="Helical" evidence="7">
    <location>
        <begin position="384"/>
        <end position="408"/>
    </location>
</feature>
<dbReference type="Proteomes" id="UP000835052">
    <property type="component" value="Unassembled WGS sequence"/>
</dbReference>
<keyword evidence="4 7" id="KW-0812">Transmembrane</keyword>
<keyword evidence="9" id="KW-1185">Reference proteome</keyword>
<feature type="transmembrane region" description="Helical" evidence="7">
    <location>
        <begin position="354"/>
        <end position="372"/>
    </location>
</feature>
<name>A0A8S1H2R8_9PELO</name>
<feature type="transmembrane region" description="Helical" evidence="7">
    <location>
        <begin position="123"/>
        <end position="141"/>
    </location>
</feature>
<dbReference type="AlphaFoldDB" id="A0A8S1H2R8"/>
<organism evidence="8 9">
    <name type="scientific">Caenorhabditis auriculariae</name>
    <dbReference type="NCBI Taxonomy" id="2777116"/>
    <lineage>
        <taxon>Eukaryota</taxon>
        <taxon>Metazoa</taxon>
        <taxon>Ecdysozoa</taxon>
        <taxon>Nematoda</taxon>
        <taxon>Chromadorea</taxon>
        <taxon>Rhabditida</taxon>
        <taxon>Rhabditina</taxon>
        <taxon>Rhabditomorpha</taxon>
        <taxon>Rhabditoidea</taxon>
        <taxon>Rhabditidae</taxon>
        <taxon>Peloderinae</taxon>
        <taxon>Caenorhabditis</taxon>
    </lineage>
</organism>
<comment type="similarity">
    <text evidence="2">Belongs to the SLC29A/ENT transporter (TC 2.A.57) family.</text>
</comment>
<evidence type="ECO:0000256" key="2">
    <source>
        <dbReference type="ARBA" id="ARBA00007965"/>
    </source>
</evidence>